<dbReference type="HAMAP" id="MF_00003">
    <property type="entry name" value="RbfA"/>
    <property type="match status" value="1"/>
</dbReference>
<comment type="subunit">
    <text evidence="2">Monomer. Binds 30S ribosomal subunits, but not 50S ribosomal subunits or 70S ribosomes.</text>
</comment>
<name>A0A2N1PTP8_9BACT</name>
<dbReference type="AlphaFoldDB" id="A0A2N1PTP8"/>
<dbReference type="PANTHER" id="PTHR33515:SF1">
    <property type="entry name" value="RIBOSOME-BINDING FACTOR A, CHLOROPLASTIC-RELATED"/>
    <property type="match status" value="1"/>
</dbReference>
<protein>
    <recommendedName>
        <fullName evidence="2">Ribosome-binding factor A</fullName>
    </recommendedName>
</protein>
<dbReference type="EMBL" id="PGXC01000002">
    <property type="protein sequence ID" value="PKK91714.1"/>
    <property type="molecule type" value="Genomic_DNA"/>
</dbReference>
<accession>A0A2N1PTP8</accession>
<reference evidence="3 4" key="1">
    <citation type="journal article" date="2017" name="ISME J.">
        <title>Potential for microbial H2 and metal transformations associated with novel bacteria and archaea in deep terrestrial subsurface sediments.</title>
        <authorList>
            <person name="Hernsdorf A.W."/>
            <person name="Amano Y."/>
            <person name="Miyakawa K."/>
            <person name="Ise K."/>
            <person name="Suzuki Y."/>
            <person name="Anantharaman K."/>
            <person name="Probst A."/>
            <person name="Burstein D."/>
            <person name="Thomas B.C."/>
            <person name="Banfield J.F."/>
        </authorList>
    </citation>
    <scope>NUCLEOTIDE SEQUENCE [LARGE SCALE GENOMIC DNA]</scope>
    <source>
        <strain evidence="3">HGW-Wallbacteria-1</strain>
    </source>
</reference>
<evidence type="ECO:0000313" key="3">
    <source>
        <dbReference type="EMBL" id="PKK91714.1"/>
    </source>
</evidence>
<gene>
    <name evidence="2 3" type="primary">rbfA</name>
    <name evidence="3" type="ORF">CVV64_03360</name>
</gene>
<evidence type="ECO:0000256" key="2">
    <source>
        <dbReference type="HAMAP-Rule" id="MF_00003"/>
    </source>
</evidence>
<evidence type="ECO:0000313" key="4">
    <source>
        <dbReference type="Proteomes" id="UP000233256"/>
    </source>
</evidence>
<dbReference type="InterPro" id="IPR000238">
    <property type="entry name" value="RbfA"/>
</dbReference>
<dbReference type="GO" id="GO:0030490">
    <property type="term" value="P:maturation of SSU-rRNA"/>
    <property type="evidence" value="ECO:0007669"/>
    <property type="project" value="UniProtKB-UniRule"/>
</dbReference>
<keyword evidence="2" id="KW-0963">Cytoplasm</keyword>
<dbReference type="SUPFAM" id="SSF89919">
    <property type="entry name" value="Ribosome-binding factor A, RbfA"/>
    <property type="match status" value="1"/>
</dbReference>
<dbReference type="PANTHER" id="PTHR33515">
    <property type="entry name" value="RIBOSOME-BINDING FACTOR A, CHLOROPLASTIC-RELATED"/>
    <property type="match status" value="1"/>
</dbReference>
<dbReference type="GO" id="GO:0043024">
    <property type="term" value="F:ribosomal small subunit binding"/>
    <property type="evidence" value="ECO:0007669"/>
    <property type="project" value="TreeGrafter"/>
</dbReference>
<comment type="subcellular location">
    <subcellularLocation>
        <location evidence="2">Cytoplasm</location>
    </subcellularLocation>
</comment>
<comment type="similarity">
    <text evidence="2">Belongs to the RbfA family.</text>
</comment>
<dbReference type="GO" id="GO:0005829">
    <property type="term" value="C:cytosol"/>
    <property type="evidence" value="ECO:0007669"/>
    <property type="project" value="TreeGrafter"/>
</dbReference>
<dbReference type="Proteomes" id="UP000233256">
    <property type="component" value="Unassembled WGS sequence"/>
</dbReference>
<dbReference type="InterPro" id="IPR015946">
    <property type="entry name" value="KH_dom-like_a/b"/>
</dbReference>
<dbReference type="InterPro" id="IPR023799">
    <property type="entry name" value="RbfA_dom_sf"/>
</dbReference>
<dbReference type="Gene3D" id="3.30.300.20">
    <property type="match status" value="1"/>
</dbReference>
<sequence length="124" mass="14026">MDRIQRINSLIREIVNEIISREMNDPRLEMVSISEAKTTRDIKYCKVYVSVLAPPAQEEERAKHAMEAINGARGFIKRELATRMATRVVPELTFIYDEAARRGVAMSSLINSVLDKPGDDSDDS</sequence>
<comment type="function">
    <text evidence="2">One of several proteins that assist in the late maturation steps of the functional core of the 30S ribosomal subunit. Associates with free 30S ribosomal subunits (but not with 30S subunits that are part of 70S ribosomes or polysomes). Required for efficient processing of 16S rRNA. May interact with the 5'-terminal helix region of 16S rRNA.</text>
</comment>
<dbReference type="NCBIfam" id="TIGR00082">
    <property type="entry name" value="rbfA"/>
    <property type="match status" value="1"/>
</dbReference>
<organism evidence="3 4">
    <name type="scientific">Candidatus Wallbacteria bacterium HGW-Wallbacteria-1</name>
    <dbReference type="NCBI Taxonomy" id="2013854"/>
    <lineage>
        <taxon>Bacteria</taxon>
        <taxon>Candidatus Walliibacteriota</taxon>
    </lineage>
</organism>
<keyword evidence="1 2" id="KW-0690">Ribosome biogenesis</keyword>
<evidence type="ECO:0000256" key="1">
    <source>
        <dbReference type="ARBA" id="ARBA00022517"/>
    </source>
</evidence>
<comment type="caution">
    <text evidence="3">The sequence shown here is derived from an EMBL/GenBank/DDBJ whole genome shotgun (WGS) entry which is preliminary data.</text>
</comment>
<dbReference type="Pfam" id="PF02033">
    <property type="entry name" value="RBFA"/>
    <property type="match status" value="1"/>
</dbReference>
<proteinExistence type="inferred from homology"/>